<gene>
    <name evidence="1" type="ORF">SAMN04488128_103640</name>
</gene>
<evidence type="ECO:0000313" key="2">
    <source>
        <dbReference type="Proteomes" id="UP000190367"/>
    </source>
</evidence>
<organism evidence="1 2">
    <name type="scientific">Chitinophaga eiseniae</name>
    <dbReference type="NCBI Taxonomy" id="634771"/>
    <lineage>
        <taxon>Bacteria</taxon>
        <taxon>Pseudomonadati</taxon>
        <taxon>Bacteroidota</taxon>
        <taxon>Chitinophagia</taxon>
        <taxon>Chitinophagales</taxon>
        <taxon>Chitinophagaceae</taxon>
        <taxon>Chitinophaga</taxon>
    </lineage>
</organism>
<evidence type="ECO:0000313" key="1">
    <source>
        <dbReference type="EMBL" id="SKA32330.1"/>
    </source>
</evidence>
<name>A0A1T4SVN5_9BACT</name>
<protein>
    <recommendedName>
        <fullName evidence="3">Cohesin domain-containing protein</fullName>
    </recommendedName>
</protein>
<dbReference type="OrthoDB" id="674435at2"/>
<dbReference type="STRING" id="634771.SAMN04488128_103640"/>
<reference evidence="2" key="1">
    <citation type="submission" date="2017-02" db="EMBL/GenBank/DDBJ databases">
        <authorList>
            <person name="Varghese N."/>
            <person name="Submissions S."/>
        </authorList>
    </citation>
    <scope>NUCLEOTIDE SEQUENCE [LARGE SCALE GENOMIC DNA]</scope>
    <source>
        <strain evidence="2">DSM 22224</strain>
    </source>
</reference>
<dbReference type="RefSeq" id="WP_078670970.1">
    <property type="nucleotide sequence ID" value="NZ_FUWZ01000003.1"/>
</dbReference>
<proteinExistence type="predicted"/>
<dbReference type="AlphaFoldDB" id="A0A1T4SVN5"/>
<sequence>MAIRKRKESADLTVNPGSDVILNITIGNAQIGASVVRFDKDPAALSKGEIRNLRLGTAADLKGKTLKVTTNVLDTNSLTNGIVVTYAISACNPSVLLYQDEVKTDGDIMSFLLDFNFK</sequence>
<dbReference type="EMBL" id="FUWZ01000003">
    <property type="protein sequence ID" value="SKA32330.1"/>
    <property type="molecule type" value="Genomic_DNA"/>
</dbReference>
<keyword evidence="2" id="KW-1185">Reference proteome</keyword>
<dbReference type="Proteomes" id="UP000190367">
    <property type="component" value="Unassembled WGS sequence"/>
</dbReference>
<evidence type="ECO:0008006" key="3">
    <source>
        <dbReference type="Google" id="ProtNLM"/>
    </source>
</evidence>
<accession>A0A1T4SVN5</accession>